<dbReference type="InterPro" id="IPR052534">
    <property type="entry name" value="Extracell_DNA_Util/SecSys_Comp"/>
</dbReference>
<keyword evidence="2" id="KW-1133">Transmembrane helix</keyword>
<dbReference type="PANTHER" id="PTHR40278:SF1">
    <property type="entry name" value="DNA UTILIZATION PROTEIN HOFN"/>
    <property type="match status" value="1"/>
</dbReference>
<feature type="transmembrane region" description="Helical" evidence="2">
    <location>
        <begin position="20"/>
        <end position="44"/>
    </location>
</feature>
<organism evidence="3 4">
    <name type="scientific">Rahnella woolbedingensis</name>
    <dbReference type="NCBI Taxonomy" id="1510574"/>
    <lineage>
        <taxon>Bacteria</taxon>
        <taxon>Pseudomonadati</taxon>
        <taxon>Pseudomonadota</taxon>
        <taxon>Gammaproteobacteria</taxon>
        <taxon>Enterobacterales</taxon>
        <taxon>Yersiniaceae</taxon>
        <taxon>Rahnella</taxon>
    </lineage>
</organism>
<keyword evidence="2" id="KW-0812">Transmembrane</keyword>
<gene>
    <name evidence="3" type="ORF">D6C13_17230</name>
</gene>
<dbReference type="RefSeq" id="WP_120133935.1">
    <property type="nucleotide sequence ID" value="NZ_RAHH01000021.1"/>
</dbReference>
<evidence type="ECO:0000313" key="4">
    <source>
        <dbReference type="Proteomes" id="UP000284908"/>
    </source>
</evidence>
<keyword evidence="1" id="KW-0175">Coiled coil</keyword>
<comment type="caution">
    <text evidence="3">The sequence shown here is derived from an EMBL/GenBank/DDBJ whole genome shotgun (WGS) entry which is preliminary data.</text>
</comment>
<feature type="coiled-coil region" evidence="1">
    <location>
        <begin position="64"/>
        <end position="91"/>
    </location>
</feature>
<proteinExistence type="predicted"/>
<keyword evidence="4" id="KW-1185">Reference proteome</keyword>
<protein>
    <submittedName>
        <fullName evidence="3">Fimbrial assembly protein</fullName>
    </submittedName>
</protein>
<dbReference type="Pfam" id="PF05137">
    <property type="entry name" value="PilN"/>
    <property type="match status" value="1"/>
</dbReference>
<reference evidence="3 4" key="1">
    <citation type="submission" date="2018-09" db="EMBL/GenBank/DDBJ databases">
        <authorList>
            <person name="Le Fleche-Mateos A."/>
        </authorList>
    </citation>
    <scope>NUCLEOTIDE SEQUENCE [LARGE SCALE GENOMIC DNA]</scope>
    <source>
        <strain evidence="3 4">DSM 27399</strain>
    </source>
</reference>
<dbReference type="PANTHER" id="PTHR40278">
    <property type="entry name" value="DNA UTILIZATION PROTEIN HOFN"/>
    <property type="match status" value="1"/>
</dbReference>
<name>A0A419N5W6_9GAMM</name>
<accession>A0A419N5W6</accession>
<dbReference type="InterPro" id="IPR007813">
    <property type="entry name" value="PilN"/>
</dbReference>
<evidence type="ECO:0000313" key="3">
    <source>
        <dbReference type="EMBL" id="RJT42149.1"/>
    </source>
</evidence>
<dbReference type="EMBL" id="RAHH01000021">
    <property type="protein sequence ID" value="RJT42149.1"/>
    <property type="molecule type" value="Genomic_DNA"/>
</dbReference>
<dbReference type="Proteomes" id="UP000284908">
    <property type="component" value="Unassembled WGS sequence"/>
</dbReference>
<dbReference type="AlphaFoldDB" id="A0A419N5W6"/>
<sequence length="187" mass="21292">MLQVNLLPWRKLRLQRRSRYWLKMFICFPAVVTIAFMVLTALLIQERALLQLHLSALNASVQGLSRQQQDVSKAAAQVKTLKAQKEAAFQQLTRSRDYLQLLELIAAQIPAEVRLTEMTEHQEALTLKGEGRFYHDILSFRDVLAVSGLLGNVSLSDVQQQPGQMLSFVMKTQFQSARPMPDKGRAR</sequence>
<evidence type="ECO:0000256" key="2">
    <source>
        <dbReference type="SAM" id="Phobius"/>
    </source>
</evidence>
<keyword evidence="2" id="KW-0472">Membrane</keyword>
<evidence type="ECO:0000256" key="1">
    <source>
        <dbReference type="SAM" id="Coils"/>
    </source>
</evidence>
<dbReference type="OrthoDB" id="6455710at2"/>